<evidence type="ECO:0000256" key="4">
    <source>
        <dbReference type="ARBA" id="ARBA00022692"/>
    </source>
</evidence>
<dbReference type="InterPro" id="IPR011701">
    <property type="entry name" value="MFS"/>
</dbReference>
<evidence type="ECO:0000256" key="8">
    <source>
        <dbReference type="SAM" id="Phobius"/>
    </source>
</evidence>
<feature type="transmembrane region" description="Helical" evidence="8">
    <location>
        <begin position="134"/>
        <end position="152"/>
    </location>
</feature>
<feature type="transmembrane region" description="Helical" evidence="8">
    <location>
        <begin position="281"/>
        <end position="301"/>
    </location>
</feature>
<keyword evidence="2" id="KW-0813">Transport</keyword>
<feature type="transmembrane region" description="Helical" evidence="8">
    <location>
        <begin position="307"/>
        <end position="327"/>
    </location>
</feature>
<evidence type="ECO:0000256" key="3">
    <source>
        <dbReference type="ARBA" id="ARBA00022475"/>
    </source>
</evidence>
<evidence type="ECO:0000313" key="11">
    <source>
        <dbReference type="Proteomes" id="UP001522868"/>
    </source>
</evidence>
<feature type="transmembrane region" description="Helical" evidence="8">
    <location>
        <begin position="12"/>
        <end position="30"/>
    </location>
</feature>
<name>A0ABT0I5A6_9ACTN</name>
<dbReference type="PANTHER" id="PTHR23517:SF2">
    <property type="entry name" value="MULTIDRUG RESISTANCE PROTEIN MDTH"/>
    <property type="match status" value="1"/>
</dbReference>
<evidence type="ECO:0000313" key="10">
    <source>
        <dbReference type="EMBL" id="MCK8676506.1"/>
    </source>
</evidence>
<feature type="transmembrane region" description="Helical" evidence="8">
    <location>
        <begin position="158"/>
        <end position="179"/>
    </location>
</feature>
<keyword evidence="6 8" id="KW-0472">Membrane</keyword>
<keyword evidence="5 8" id="KW-1133">Transmembrane helix</keyword>
<reference evidence="10 11" key="1">
    <citation type="submission" date="2022-04" db="EMBL/GenBank/DDBJ databases">
        <title>Streptomyces sp. nov. LCR6-01 isolated from Lichen of Dirinaria sp.</title>
        <authorList>
            <person name="Kanchanasin P."/>
            <person name="Tanasupawat S."/>
            <person name="Phongsopitanun W."/>
        </authorList>
    </citation>
    <scope>NUCLEOTIDE SEQUENCE [LARGE SCALE GENOMIC DNA]</scope>
    <source>
        <strain evidence="10 11">LCR6-01</strain>
    </source>
</reference>
<dbReference type="InterPro" id="IPR036259">
    <property type="entry name" value="MFS_trans_sf"/>
</dbReference>
<feature type="transmembrane region" description="Helical" evidence="8">
    <location>
        <begin position="71"/>
        <end position="90"/>
    </location>
</feature>
<dbReference type="PANTHER" id="PTHR23517">
    <property type="entry name" value="RESISTANCE PROTEIN MDTM, PUTATIVE-RELATED-RELATED"/>
    <property type="match status" value="1"/>
</dbReference>
<sequence>MGAAMRRIQAGNVLSAFGLGFTVPYLYVYVAQVRELGAGTAGAVLAVFAMAALVVLPFTGRAIDRRGPVPVLVVAALLAAAGALGLGLSATVPAVVLSAVLLGSGTAVMQPALATMIVWCSTTATRTRAFATQFFLQNLGLGIGGLIGGQLVDEDRPGSFLLLFSIEAVMFLVLAAIAATVRMPHTPSIADARPENAEAKARGGMRALLSHRAMVQLCVLGFVLFFACYGQFESGLAAYGTEAAGLAPSTLGVALAANTAVIVVAQFVVLRFVERSRRTRVIALVGLIWTVAWLFAGVAGLGQVSQAMATAAFVGTYALFGLGEAMLSPTVAPLVADLAPESMVGQYNSAFALVKQLALAVGPAVGGPMGAALHGPYILTFVLFSLGITVLSLRLGGKLTLAQNHPQLALVKSRVVARHTPGEESAPESESARDSEPVRGSGQVAEARV</sequence>
<comment type="subcellular location">
    <subcellularLocation>
        <location evidence="1">Cell membrane</location>
        <topology evidence="1">Multi-pass membrane protein</topology>
    </subcellularLocation>
</comment>
<dbReference type="PROSITE" id="PS50850">
    <property type="entry name" value="MFS"/>
    <property type="match status" value="1"/>
</dbReference>
<organism evidence="10 11">
    <name type="scientific">Streptomyces lichenis</name>
    <dbReference type="NCBI Taxonomy" id="2306967"/>
    <lineage>
        <taxon>Bacteria</taxon>
        <taxon>Bacillati</taxon>
        <taxon>Actinomycetota</taxon>
        <taxon>Actinomycetes</taxon>
        <taxon>Kitasatosporales</taxon>
        <taxon>Streptomycetaceae</taxon>
        <taxon>Streptomyces</taxon>
    </lineage>
</organism>
<dbReference type="SUPFAM" id="SSF103473">
    <property type="entry name" value="MFS general substrate transporter"/>
    <property type="match status" value="1"/>
</dbReference>
<dbReference type="Gene3D" id="1.20.1250.20">
    <property type="entry name" value="MFS general substrate transporter like domains"/>
    <property type="match status" value="1"/>
</dbReference>
<gene>
    <name evidence="10" type="ORF">M1O15_03630</name>
</gene>
<evidence type="ECO:0000259" key="9">
    <source>
        <dbReference type="PROSITE" id="PS50850"/>
    </source>
</evidence>
<dbReference type="InterPro" id="IPR050171">
    <property type="entry name" value="MFS_Transporters"/>
</dbReference>
<feature type="region of interest" description="Disordered" evidence="7">
    <location>
        <begin position="419"/>
        <end position="449"/>
    </location>
</feature>
<evidence type="ECO:0000256" key="1">
    <source>
        <dbReference type="ARBA" id="ARBA00004651"/>
    </source>
</evidence>
<feature type="transmembrane region" description="Helical" evidence="8">
    <location>
        <begin position="213"/>
        <end position="232"/>
    </location>
</feature>
<keyword evidence="11" id="KW-1185">Reference proteome</keyword>
<dbReference type="Proteomes" id="UP001522868">
    <property type="component" value="Unassembled WGS sequence"/>
</dbReference>
<feature type="transmembrane region" description="Helical" evidence="8">
    <location>
        <begin position="96"/>
        <end position="122"/>
    </location>
</feature>
<protein>
    <submittedName>
        <fullName evidence="10">MFS transporter</fullName>
    </submittedName>
</protein>
<evidence type="ECO:0000256" key="7">
    <source>
        <dbReference type="SAM" id="MobiDB-lite"/>
    </source>
</evidence>
<evidence type="ECO:0000256" key="6">
    <source>
        <dbReference type="ARBA" id="ARBA00023136"/>
    </source>
</evidence>
<accession>A0ABT0I5A6</accession>
<dbReference type="RefSeq" id="WP_248631708.1">
    <property type="nucleotide sequence ID" value="NZ_JALPTH010000002.1"/>
</dbReference>
<feature type="transmembrane region" description="Helical" evidence="8">
    <location>
        <begin position="244"/>
        <end position="269"/>
    </location>
</feature>
<evidence type="ECO:0000256" key="5">
    <source>
        <dbReference type="ARBA" id="ARBA00022989"/>
    </source>
</evidence>
<dbReference type="EMBL" id="JALPTH010000002">
    <property type="protein sequence ID" value="MCK8676506.1"/>
    <property type="molecule type" value="Genomic_DNA"/>
</dbReference>
<keyword evidence="3" id="KW-1003">Cell membrane</keyword>
<feature type="domain" description="Major facilitator superfamily (MFS) profile" evidence="9">
    <location>
        <begin position="4"/>
        <end position="400"/>
    </location>
</feature>
<keyword evidence="4 8" id="KW-0812">Transmembrane</keyword>
<feature type="transmembrane region" description="Helical" evidence="8">
    <location>
        <begin position="347"/>
        <end position="365"/>
    </location>
</feature>
<dbReference type="Pfam" id="PF07690">
    <property type="entry name" value="MFS_1"/>
    <property type="match status" value="1"/>
</dbReference>
<comment type="caution">
    <text evidence="10">The sequence shown here is derived from an EMBL/GenBank/DDBJ whole genome shotgun (WGS) entry which is preliminary data.</text>
</comment>
<feature type="transmembrane region" description="Helical" evidence="8">
    <location>
        <begin position="36"/>
        <end position="59"/>
    </location>
</feature>
<proteinExistence type="predicted"/>
<dbReference type="InterPro" id="IPR020846">
    <property type="entry name" value="MFS_dom"/>
</dbReference>
<feature type="transmembrane region" description="Helical" evidence="8">
    <location>
        <begin position="377"/>
        <end position="396"/>
    </location>
</feature>
<evidence type="ECO:0000256" key="2">
    <source>
        <dbReference type="ARBA" id="ARBA00022448"/>
    </source>
</evidence>